<dbReference type="NCBIfam" id="TIGR01563">
    <property type="entry name" value="gp16_SPP1"/>
    <property type="match status" value="1"/>
</dbReference>
<accession>A0A1D8GMU9</accession>
<sequence>MSFGKMNIFIDIISVETVKDSEGFSKPTDTIVASVRAYKEDRHGNEKWANRATFSEATALFCFRKIPDILVSTKMVIACSDGRYEITSVEDVKGKGMYIEALAKKVVASSG</sequence>
<evidence type="ECO:0000313" key="2">
    <source>
        <dbReference type="Proteomes" id="UP000095743"/>
    </source>
</evidence>
<organism evidence="1 2">
    <name type="scientific">Geosporobacter ferrireducens</name>
    <dbReference type="NCBI Taxonomy" id="1424294"/>
    <lineage>
        <taxon>Bacteria</taxon>
        <taxon>Bacillati</taxon>
        <taxon>Bacillota</taxon>
        <taxon>Clostridia</taxon>
        <taxon>Peptostreptococcales</taxon>
        <taxon>Thermotaleaceae</taxon>
        <taxon>Geosporobacter</taxon>
    </lineage>
</organism>
<dbReference type="STRING" id="1424294.Gferi_23600"/>
<keyword evidence="2" id="KW-1185">Reference proteome</keyword>
<dbReference type="InterPro" id="IPR008767">
    <property type="entry name" value="Phage_SPP1_head-tail_adaptor"/>
</dbReference>
<dbReference type="KEGG" id="gfe:Gferi_23600"/>
<gene>
    <name evidence="1" type="ORF">Gferi_23600</name>
</gene>
<dbReference type="Gene3D" id="2.40.10.270">
    <property type="entry name" value="Bacteriophage SPP1 head-tail adaptor protein"/>
    <property type="match status" value="1"/>
</dbReference>
<evidence type="ECO:0000313" key="1">
    <source>
        <dbReference type="EMBL" id="AOT72266.1"/>
    </source>
</evidence>
<dbReference type="Pfam" id="PF05521">
    <property type="entry name" value="Phage_HCP"/>
    <property type="match status" value="1"/>
</dbReference>
<dbReference type="RefSeq" id="WP_069980581.1">
    <property type="nucleotide sequence ID" value="NZ_CP017269.1"/>
</dbReference>
<dbReference type="EMBL" id="CP017269">
    <property type="protein sequence ID" value="AOT72266.1"/>
    <property type="molecule type" value="Genomic_DNA"/>
</dbReference>
<dbReference type="InterPro" id="IPR038666">
    <property type="entry name" value="SSP1_head-tail_sf"/>
</dbReference>
<dbReference type="Proteomes" id="UP000095743">
    <property type="component" value="Chromosome"/>
</dbReference>
<protein>
    <submittedName>
        <fullName evidence="1">Phage head-tail adapter protein</fullName>
    </submittedName>
</protein>
<name>A0A1D8GMU9_9FIRM</name>
<dbReference type="AlphaFoldDB" id="A0A1D8GMU9"/>
<reference evidence="1 2" key="1">
    <citation type="submission" date="2016-09" db="EMBL/GenBank/DDBJ databases">
        <title>Genomic analysis reveals versatility of anaerobic energy metabolism of Geosporobacter ferrireducens IRF9 of phylum Firmicutes.</title>
        <authorList>
            <person name="Kim S.-J."/>
        </authorList>
    </citation>
    <scope>NUCLEOTIDE SEQUENCE [LARGE SCALE GENOMIC DNA]</scope>
    <source>
        <strain evidence="1 2">IRF9</strain>
    </source>
</reference>
<proteinExistence type="predicted"/>
<dbReference type="OrthoDB" id="3078425at2"/>